<accession>A0AAV7BMF8</accession>
<comment type="caution">
    <text evidence="1">The sequence shown here is derived from an EMBL/GenBank/DDBJ whole genome shotgun (WGS) entry which is preliminary data.</text>
</comment>
<dbReference type="EMBL" id="WNYA01000005">
    <property type="protein sequence ID" value="KAG8573681.1"/>
    <property type="molecule type" value="Genomic_DNA"/>
</dbReference>
<reference evidence="1" key="1">
    <citation type="thesis" date="2020" institute="ProQuest LLC" country="789 East Eisenhower Parkway, Ann Arbor, MI, USA">
        <title>Comparative Genomics and Chromosome Evolution.</title>
        <authorList>
            <person name="Mudd A.B."/>
        </authorList>
    </citation>
    <scope>NUCLEOTIDE SEQUENCE</scope>
    <source>
        <strain evidence="1">237g6f4</strain>
        <tissue evidence="1">Blood</tissue>
    </source>
</reference>
<sequence length="128" mass="14584">MGAAALLSQCSTDSVIDMELIYRDVAGLSLSFNKTYFDIMVVLLIFVDCRPSYHQGNHPPQEAACHRIIAQRENNPLQALPRELLPIMISLWPRGNRLPISTEDNDPGIKCHQTKPVWWRIVPGNRYQ</sequence>
<organism evidence="1 2">
    <name type="scientific">Engystomops pustulosus</name>
    <name type="common">Tungara frog</name>
    <name type="synonym">Physalaemus pustulosus</name>
    <dbReference type="NCBI Taxonomy" id="76066"/>
    <lineage>
        <taxon>Eukaryota</taxon>
        <taxon>Metazoa</taxon>
        <taxon>Chordata</taxon>
        <taxon>Craniata</taxon>
        <taxon>Vertebrata</taxon>
        <taxon>Euteleostomi</taxon>
        <taxon>Amphibia</taxon>
        <taxon>Batrachia</taxon>
        <taxon>Anura</taxon>
        <taxon>Neobatrachia</taxon>
        <taxon>Hyloidea</taxon>
        <taxon>Leptodactylidae</taxon>
        <taxon>Leiuperinae</taxon>
        <taxon>Engystomops</taxon>
    </lineage>
</organism>
<evidence type="ECO:0000313" key="2">
    <source>
        <dbReference type="Proteomes" id="UP000824782"/>
    </source>
</evidence>
<dbReference type="AlphaFoldDB" id="A0AAV7BMF8"/>
<keyword evidence="2" id="KW-1185">Reference proteome</keyword>
<evidence type="ECO:0000313" key="1">
    <source>
        <dbReference type="EMBL" id="KAG8573681.1"/>
    </source>
</evidence>
<dbReference type="Proteomes" id="UP000824782">
    <property type="component" value="Unassembled WGS sequence"/>
</dbReference>
<proteinExistence type="predicted"/>
<name>A0AAV7BMF8_ENGPU</name>
<gene>
    <name evidence="1" type="ORF">GDO81_012494</name>
</gene>
<protein>
    <submittedName>
        <fullName evidence="1">Uncharacterized protein</fullName>
    </submittedName>
</protein>